<dbReference type="KEGG" id="hme:HFX_5114"/>
<accession>I3R9N9</accession>
<name>I3R9N9_HALMT</name>
<organism evidence="1 2">
    <name type="scientific">Haloferax mediterranei (strain ATCC 33500 / DSM 1411 / JCM 8866 / NBRC 14739 / NCIMB 2177 / R-4)</name>
    <name type="common">Halobacterium mediterranei</name>
    <dbReference type="NCBI Taxonomy" id="523841"/>
    <lineage>
        <taxon>Archaea</taxon>
        <taxon>Methanobacteriati</taxon>
        <taxon>Methanobacteriota</taxon>
        <taxon>Stenosarchaea group</taxon>
        <taxon>Halobacteria</taxon>
        <taxon>Halobacteriales</taxon>
        <taxon>Haloferacaceae</taxon>
        <taxon>Haloferax</taxon>
    </lineage>
</organism>
<sequence length="68" mass="7723">MSPPCPLLSIRDADTGPARAVAGERPEYRRFDSDPFDFEELLEEIVKLAFKDIVLVTVPHSEFRCLIC</sequence>
<protein>
    <submittedName>
        <fullName evidence="1">Uncharacterized protein</fullName>
    </submittedName>
</protein>
<proteinExistence type="predicted"/>
<keyword evidence="1" id="KW-0614">Plasmid</keyword>
<dbReference type="Proteomes" id="UP000006469">
    <property type="component" value="Plasmid pHM300"/>
</dbReference>
<gene>
    <name evidence="1" type="ordered locus">HFX_5114</name>
</gene>
<dbReference type="AlphaFoldDB" id="I3R9N9"/>
<reference evidence="1 2" key="1">
    <citation type="journal article" date="2012" name="J. Bacteriol.">
        <title>Complete genome sequence of the metabolically versatile halophilic archaeon Haloferax mediterranei, a poly(3-hydroxybutyrate-co-3-hydroxyvalerate) producer.</title>
        <authorList>
            <person name="Han J."/>
            <person name="Zhang F."/>
            <person name="Hou J."/>
            <person name="Liu X."/>
            <person name="Li M."/>
            <person name="Liu H."/>
            <person name="Cai L."/>
            <person name="Zhang B."/>
            <person name="Chen Y."/>
            <person name="Zhou J."/>
            <person name="Hu S."/>
            <person name="Xiang H."/>
        </authorList>
    </citation>
    <scope>NUCLEOTIDE SEQUENCE [LARGE SCALE GENOMIC DNA]</scope>
    <source>
        <strain evidence="2">ATCC 33500 / DSM 1411 / JCM 8866 / NBRC 14739 / NCIMB 2177 / R-4</strain>
        <plasmid evidence="2">pHM300</plasmid>
    </source>
</reference>
<dbReference type="EMBL" id="CP001870">
    <property type="protein sequence ID" value="AFK20949.1"/>
    <property type="molecule type" value="Genomic_DNA"/>
</dbReference>
<evidence type="ECO:0000313" key="1">
    <source>
        <dbReference type="EMBL" id="AFK20949.1"/>
    </source>
</evidence>
<dbReference type="HOGENOM" id="CLU_2783940_0_0_2"/>
<evidence type="ECO:0000313" key="2">
    <source>
        <dbReference type="Proteomes" id="UP000006469"/>
    </source>
</evidence>
<geneLocation type="plasmid" evidence="1 2">
    <name>pHM300</name>
</geneLocation>